<accession>A0A0E9XN57</accession>
<reference evidence="1" key="2">
    <citation type="journal article" date="2015" name="Fish Shellfish Immunol.">
        <title>Early steps in the European eel (Anguilla anguilla)-Vibrio vulnificus interaction in the gills: Role of the RtxA13 toxin.</title>
        <authorList>
            <person name="Callol A."/>
            <person name="Pajuelo D."/>
            <person name="Ebbesson L."/>
            <person name="Teles M."/>
            <person name="MacKenzie S."/>
            <person name="Amaro C."/>
        </authorList>
    </citation>
    <scope>NUCLEOTIDE SEQUENCE</scope>
</reference>
<dbReference type="AlphaFoldDB" id="A0A0E9XN57"/>
<name>A0A0E9XN57_ANGAN</name>
<organism evidence="1">
    <name type="scientific">Anguilla anguilla</name>
    <name type="common">European freshwater eel</name>
    <name type="synonym">Muraena anguilla</name>
    <dbReference type="NCBI Taxonomy" id="7936"/>
    <lineage>
        <taxon>Eukaryota</taxon>
        <taxon>Metazoa</taxon>
        <taxon>Chordata</taxon>
        <taxon>Craniata</taxon>
        <taxon>Vertebrata</taxon>
        <taxon>Euteleostomi</taxon>
        <taxon>Actinopterygii</taxon>
        <taxon>Neopterygii</taxon>
        <taxon>Teleostei</taxon>
        <taxon>Anguilliformes</taxon>
        <taxon>Anguillidae</taxon>
        <taxon>Anguilla</taxon>
    </lineage>
</organism>
<sequence>MHEQCFYECVSFCELYTTSVIKVLWKLG</sequence>
<protein>
    <submittedName>
        <fullName evidence="1">Uncharacterized protein</fullName>
    </submittedName>
</protein>
<reference evidence="1" key="1">
    <citation type="submission" date="2014-11" db="EMBL/GenBank/DDBJ databases">
        <authorList>
            <person name="Amaro Gonzalez C."/>
        </authorList>
    </citation>
    <scope>NUCLEOTIDE SEQUENCE</scope>
</reference>
<proteinExistence type="predicted"/>
<dbReference type="EMBL" id="GBXM01004400">
    <property type="protein sequence ID" value="JAI04178.1"/>
    <property type="molecule type" value="Transcribed_RNA"/>
</dbReference>
<evidence type="ECO:0000313" key="1">
    <source>
        <dbReference type="EMBL" id="JAI04178.1"/>
    </source>
</evidence>